<comment type="caution">
    <text evidence="1">The sequence shown here is derived from an EMBL/GenBank/DDBJ whole genome shotgun (WGS) entry which is preliminary data.</text>
</comment>
<dbReference type="Proteomes" id="UP001054252">
    <property type="component" value="Unassembled WGS sequence"/>
</dbReference>
<name>A0AAV5M5B3_9ROSI</name>
<dbReference type="EMBL" id="BPVZ01000188">
    <property type="protein sequence ID" value="GKV44926.1"/>
    <property type="molecule type" value="Genomic_DNA"/>
</dbReference>
<reference evidence="1 2" key="1">
    <citation type="journal article" date="2021" name="Commun. Biol.">
        <title>The genome of Shorea leprosula (Dipterocarpaceae) highlights the ecological relevance of drought in aseasonal tropical rainforests.</title>
        <authorList>
            <person name="Ng K.K.S."/>
            <person name="Kobayashi M.J."/>
            <person name="Fawcett J.A."/>
            <person name="Hatakeyama M."/>
            <person name="Paape T."/>
            <person name="Ng C.H."/>
            <person name="Ang C.C."/>
            <person name="Tnah L.H."/>
            <person name="Lee C.T."/>
            <person name="Nishiyama T."/>
            <person name="Sese J."/>
            <person name="O'Brien M.J."/>
            <person name="Copetti D."/>
            <person name="Mohd Noor M.I."/>
            <person name="Ong R.C."/>
            <person name="Putra M."/>
            <person name="Sireger I.Z."/>
            <person name="Indrioko S."/>
            <person name="Kosugi Y."/>
            <person name="Izuno A."/>
            <person name="Isagi Y."/>
            <person name="Lee S.L."/>
            <person name="Shimizu K.K."/>
        </authorList>
    </citation>
    <scope>NUCLEOTIDE SEQUENCE [LARGE SCALE GENOMIC DNA]</scope>
    <source>
        <strain evidence="1">214</strain>
    </source>
</reference>
<keyword evidence="2" id="KW-1185">Reference proteome</keyword>
<dbReference type="AlphaFoldDB" id="A0AAV5M5B3"/>
<evidence type="ECO:0000313" key="1">
    <source>
        <dbReference type="EMBL" id="GKV44926.1"/>
    </source>
</evidence>
<protein>
    <submittedName>
        <fullName evidence="1">Uncharacterized protein</fullName>
    </submittedName>
</protein>
<proteinExistence type="predicted"/>
<accession>A0AAV5M5B3</accession>
<evidence type="ECO:0000313" key="2">
    <source>
        <dbReference type="Proteomes" id="UP001054252"/>
    </source>
</evidence>
<sequence length="71" mass="7561">MPLSRPTPYHRTSHHHAPCCLRPFAAAADSASLFLHPSSLQQPTPPLCAASLLQSPAPARPVPAQETNKKG</sequence>
<organism evidence="1 2">
    <name type="scientific">Rubroshorea leprosula</name>
    <dbReference type="NCBI Taxonomy" id="152421"/>
    <lineage>
        <taxon>Eukaryota</taxon>
        <taxon>Viridiplantae</taxon>
        <taxon>Streptophyta</taxon>
        <taxon>Embryophyta</taxon>
        <taxon>Tracheophyta</taxon>
        <taxon>Spermatophyta</taxon>
        <taxon>Magnoliopsida</taxon>
        <taxon>eudicotyledons</taxon>
        <taxon>Gunneridae</taxon>
        <taxon>Pentapetalae</taxon>
        <taxon>rosids</taxon>
        <taxon>malvids</taxon>
        <taxon>Malvales</taxon>
        <taxon>Dipterocarpaceae</taxon>
        <taxon>Rubroshorea</taxon>
    </lineage>
</organism>
<gene>
    <name evidence="1" type="ORF">SLEP1_g52059</name>
</gene>